<feature type="transmembrane region" description="Helical" evidence="7">
    <location>
        <begin position="373"/>
        <end position="394"/>
    </location>
</feature>
<dbReference type="VEuPathDB" id="FungiDB:AB675_5722"/>
<sequence length="715" mass="78848">MATQPLSHTFQRDWKVILICVLVTTGALQFGYDSSYFSGILAMQPFVSIYGHYDADTAKYVLTSRVQSIITSIINVGEFVGAVSSFIVGDMLGRRSGLLVAMACVVLGTILQLAANLIGVLIAGRLVVGYAVGLLSCLVPLYVADCAPAQFRGALVTMYQFFIAIGLILGVVVDDGSHTRTDTGSFRIPMAIQLVFPMILVPTLLFLAPESPRWLLGKGKVDPAKKALTRLYGKHVDNNKLDEQLSAMQNSVTQEQAQESSWRSIFSWGPEGRKAYLACSMQAWSQASGINFIVSYGVVFFADVGIDNPYLISTGLYLTTLPGIFISQYGIEKFGRRPMMLLSGSLVAAVLLVMAGCALAPEKTRTLEQTIVAMVFIFLFAFNLAWGPTTWVFTSEIATGPNRGKIFALATGTNWLFNWMVSFTFPYLYNPDGANLGSKIGFLYGGLMVLGCLWVYFFLPETARRSLEEIDYMFLHHVPARDFSVFQVPDLANAEAALADKTLEEKAPYALLAAAKQPPFINDEYVLFFGYEGEDPHVCFQQWFPCQFDAAVWTEASSAAKAGNRDAQQSRGESLLFSSAEQFMMHSKALLFGDVETAQRIIAAPHPSTAKQLGRQVQNFDQKVWDAYCDTVVEQGNYAKFSDARNRDLRSVLIGTGNRKIVETSPDDRVWGIGYSTEEARERLREGKGEEGWGGNGLGRALMRVRKRLTEEDQG</sequence>
<feature type="transmembrane region" description="Helical" evidence="7">
    <location>
        <begin position="121"/>
        <end position="143"/>
    </location>
</feature>
<feature type="transmembrane region" description="Helical" evidence="7">
    <location>
        <begin position="188"/>
        <end position="208"/>
    </location>
</feature>
<comment type="subcellular location">
    <subcellularLocation>
        <location evidence="1">Membrane</location>
        <topology evidence="1">Multi-pass membrane protein</topology>
    </subcellularLocation>
</comment>
<feature type="transmembrane region" description="Helical" evidence="7">
    <location>
        <begin position="406"/>
        <end position="429"/>
    </location>
</feature>
<dbReference type="GO" id="GO:0016020">
    <property type="term" value="C:membrane"/>
    <property type="evidence" value="ECO:0007669"/>
    <property type="project" value="UniProtKB-SubCell"/>
</dbReference>
<protein>
    <submittedName>
        <fullName evidence="9">Putative glucose transporter rco-3</fullName>
    </submittedName>
</protein>
<keyword evidence="9" id="KW-0762">Sugar transport</keyword>
<dbReference type="PANTHER" id="PTHR48022">
    <property type="entry name" value="PLASTIDIC GLUCOSE TRANSPORTER 4"/>
    <property type="match status" value="1"/>
</dbReference>
<dbReference type="SUPFAM" id="SSF103473">
    <property type="entry name" value="MFS general substrate transporter"/>
    <property type="match status" value="1"/>
</dbReference>
<feature type="transmembrane region" description="Helical" evidence="7">
    <location>
        <begin position="339"/>
        <end position="361"/>
    </location>
</feature>
<dbReference type="CDD" id="cd15457">
    <property type="entry name" value="NADAR"/>
    <property type="match status" value="1"/>
</dbReference>
<dbReference type="PANTHER" id="PTHR48022:SF77">
    <property type="entry name" value="MAJOR FACILITATOR SUPERFAMILY (MFS) PROFILE DOMAIN-CONTAINING PROTEIN"/>
    <property type="match status" value="1"/>
</dbReference>
<evidence type="ECO:0000256" key="4">
    <source>
        <dbReference type="ARBA" id="ARBA00022692"/>
    </source>
</evidence>
<feature type="transmembrane region" description="Helical" evidence="7">
    <location>
        <begin position="69"/>
        <end position="89"/>
    </location>
</feature>
<comment type="similarity">
    <text evidence="2">Belongs to the major facilitator superfamily. Sugar transporter (TC 2.A.1.1) family.</text>
</comment>
<reference evidence="9 10" key="1">
    <citation type="submission" date="2015-06" db="EMBL/GenBank/DDBJ databases">
        <title>Draft genome of the ant-associated black yeast Phialophora attae CBS 131958.</title>
        <authorList>
            <person name="Moreno L.F."/>
            <person name="Stielow B.J."/>
            <person name="de Hoog S."/>
            <person name="Vicente V.A."/>
            <person name="Weiss V.A."/>
            <person name="de Vries M."/>
            <person name="Cruz L.M."/>
            <person name="Souza E.M."/>
        </authorList>
    </citation>
    <scope>NUCLEOTIDE SEQUENCE [LARGE SCALE GENOMIC DNA]</scope>
    <source>
        <strain evidence="9 10">CBS 131958</strain>
    </source>
</reference>
<dbReference type="InterPro" id="IPR003663">
    <property type="entry name" value="Sugar/inositol_transpt"/>
</dbReference>
<dbReference type="GO" id="GO:0005351">
    <property type="term" value="F:carbohydrate:proton symporter activity"/>
    <property type="evidence" value="ECO:0007669"/>
    <property type="project" value="TreeGrafter"/>
</dbReference>
<dbReference type="EMBL" id="LFJN01000017">
    <property type="protein sequence ID" value="KPI38902.1"/>
    <property type="molecule type" value="Genomic_DNA"/>
</dbReference>
<dbReference type="InterPro" id="IPR037238">
    <property type="entry name" value="YbiA-like_sf"/>
</dbReference>
<dbReference type="SUPFAM" id="SSF143990">
    <property type="entry name" value="YbiA-like"/>
    <property type="match status" value="1"/>
</dbReference>
<evidence type="ECO:0000313" key="9">
    <source>
        <dbReference type="EMBL" id="KPI38902.1"/>
    </source>
</evidence>
<evidence type="ECO:0000256" key="3">
    <source>
        <dbReference type="ARBA" id="ARBA00022448"/>
    </source>
</evidence>
<dbReference type="Gene3D" id="1.10.357.40">
    <property type="entry name" value="YbiA-like"/>
    <property type="match status" value="1"/>
</dbReference>
<dbReference type="InterPro" id="IPR012816">
    <property type="entry name" value="NADAR"/>
</dbReference>
<evidence type="ECO:0000256" key="5">
    <source>
        <dbReference type="ARBA" id="ARBA00022989"/>
    </source>
</evidence>
<feature type="transmembrane region" description="Helical" evidence="7">
    <location>
        <begin position="308"/>
        <end position="327"/>
    </location>
</feature>
<evidence type="ECO:0000256" key="2">
    <source>
        <dbReference type="ARBA" id="ARBA00010992"/>
    </source>
</evidence>
<dbReference type="NCBIfam" id="TIGR02464">
    <property type="entry name" value="ribofla_fusion"/>
    <property type="match status" value="1"/>
</dbReference>
<keyword evidence="4 7" id="KW-0812">Transmembrane</keyword>
<dbReference type="FunFam" id="1.20.1250.20:FF:000078">
    <property type="entry name" value="MFS maltose transporter, putative"/>
    <property type="match status" value="1"/>
</dbReference>
<evidence type="ECO:0000256" key="1">
    <source>
        <dbReference type="ARBA" id="ARBA00004141"/>
    </source>
</evidence>
<dbReference type="InterPro" id="IPR050360">
    <property type="entry name" value="MFS_Sugar_Transporters"/>
</dbReference>
<keyword evidence="6 7" id="KW-0472">Membrane</keyword>
<evidence type="ECO:0000256" key="6">
    <source>
        <dbReference type="ARBA" id="ARBA00023136"/>
    </source>
</evidence>
<comment type="caution">
    <text evidence="9">The sequence shown here is derived from an EMBL/GenBank/DDBJ whole genome shotgun (WGS) entry which is preliminary data.</text>
</comment>
<name>A0A0N1NXR1_9EURO</name>
<keyword evidence="3" id="KW-0813">Transport</keyword>
<organism evidence="9 10">
    <name type="scientific">Cyphellophora attinorum</name>
    <dbReference type="NCBI Taxonomy" id="1664694"/>
    <lineage>
        <taxon>Eukaryota</taxon>
        <taxon>Fungi</taxon>
        <taxon>Dikarya</taxon>
        <taxon>Ascomycota</taxon>
        <taxon>Pezizomycotina</taxon>
        <taxon>Eurotiomycetes</taxon>
        <taxon>Chaetothyriomycetidae</taxon>
        <taxon>Chaetothyriales</taxon>
        <taxon>Cyphellophoraceae</taxon>
        <taxon>Cyphellophora</taxon>
    </lineage>
</organism>
<proteinExistence type="inferred from homology"/>
<keyword evidence="10" id="KW-1185">Reference proteome</keyword>
<dbReference type="Gene3D" id="1.20.1250.20">
    <property type="entry name" value="MFS general substrate transporter like domains"/>
    <property type="match status" value="1"/>
</dbReference>
<keyword evidence="5 7" id="KW-1133">Transmembrane helix</keyword>
<feature type="domain" description="Major facilitator superfamily (MFS) profile" evidence="8">
    <location>
        <begin position="19"/>
        <end position="463"/>
    </location>
</feature>
<feature type="transmembrane region" description="Helical" evidence="7">
    <location>
        <begin position="283"/>
        <end position="302"/>
    </location>
</feature>
<evidence type="ECO:0000259" key="8">
    <source>
        <dbReference type="PROSITE" id="PS50850"/>
    </source>
</evidence>
<dbReference type="InterPro" id="IPR005828">
    <property type="entry name" value="MFS_sugar_transport-like"/>
</dbReference>
<dbReference type="Proteomes" id="UP000038010">
    <property type="component" value="Unassembled WGS sequence"/>
</dbReference>
<gene>
    <name evidence="9" type="ORF">AB675_5722</name>
</gene>
<dbReference type="Pfam" id="PF08719">
    <property type="entry name" value="NADAR"/>
    <property type="match status" value="1"/>
</dbReference>
<dbReference type="PROSITE" id="PS50850">
    <property type="entry name" value="MFS"/>
    <property type="match status" value="1"/>
</dbReference>
<dbReference type="AlphaFoldDB" id="A0A0N1NXR1"/>
<feature type="transmembrane region" description="Helical" evidence="7">
    <location>
        <begin position="441"/>
        <end position="459"/>
    </location>
</feature>
<dbReference type="Pfam" id="PF00083">
    <property type="entry name" value="Sugar_tr"/>
    <property type="match status" value="1"/>
</dbReference>
<dbReference type="GeneID" id="28737838"/>
<evidence type="ECO:0000313" key="10">
    <source>
        <dbReference type="Proteomes" id="UP000038010"/>
    </source>
</evidence>
<dbReference type="InterPro" id="IPR036259">
    <property type="entry name" value="MFS_trans_sf"/>
</dbReference>
<dbReference type="OrthoDB" id="6133115at2759"/>
<dbReference type="PRINTS" id="PR00171">
    <property type="entry name" value="SUGRTRNSPORT"/>
</dbReference>
<accession>A0A0N1NXR1</accession>
<feature type="transmembrane region" description="Helical" evidence="7">
    <location>
        <begin position="155"/>
        <end position="173"/>
    </location>
</feature>
<feature type="transmembrane region" description="Helical" evidence="7">
    <location>
        <begin position="12"/>
        <end position="32"/>
    </location>
</feature>
<evidence type="ECO:0000256" key="7">
    <source>
        <dbReference type="SAM" id="Phobius"/>
    </source>
</evidence>
<feature type="transmembrane region" description="Helical" evidence="7">
    <location>
        <begin position="96"/>
        <end position="115"/>
    </location>
</feature>
<dbReference type="RefSeq" id="XP_017998865.1">
    <property type="nucleotide sequence ID" value="XM_018145958.1"/>
</dbReference>
<dbReference type="InterPro" id="IPR020846">
    <property type="entry name" value="MFS_dom"/>
</dbReference>
<dbReference type="NCBIfam" id="TIGR00879">
    <property type="entry name" value="SP"/>
    <property type="match status" value="1"/>
</dbReference>